<dbReference type="OrthoDB" id="665451at2759"/>
<keyword evidence="1" id="KW-1133">Transmembrane helix</keyword>
<evidence type="ECO:0000313" key="2">
    <source>
        <dbReference type="EMBL" id="KAJ4981594.1"/>
    </source>
</evidence>
<keyword evidence="3" id="KW-1185">Reference proteome</keyword>
<sequence length="241" mass="26514">MTFEKKDLDLILVPAGLFIMFAYHLFLLYRVLRYPATTVIGYDNNNWMGWAQSMMQGDTTHINIALSVMMSNSSGSIYLATMCLSLCAFVGVWVGSDGTKAVNSVYILGDKSAATYSLKDIGMLFAFMISFGAFIQSTKYYIQVNSLVSMPDTDVPVTYVQNALLGGNNSWEIGLRVLYVAMALLFWSFGPIPMFVSCVIMVVVLASVDFNSTPLHRYQLAAKLPVKKMAAAVKALEHGGD</sequence>
<dbReference type="Proteomes" id="UP001141806">
    <property type="component" value="Unassembled WGS sequence"/>
</dbReference>
<evidence type="ECO:0000313" key="3">
    <source>
        <dbReference type="Proteomes" id="UP001141806"/>
    </source>
</evidence>
<dbReference type="PANTHER" id="PTHR31168">
    <property type="entry name" value="OS02G0292800 PROTEIN"/>
    <property type="match status" value="1"/>
</dbReference>
<feature type="transmembrane region" description="Helical" evidence="1">
    <location>
        <begin position="121"/>
        <end position="142"/>
    </location>
</feature>
<feature type="transmembrane region" description="Helical" evidence="1">
    <location>
        <begin position="12"/>
        <end position="32"/>
    </location>
</feature>
<dbReference type="AlphaFoldDB" id="A0A9Q0L487"/>
<accession>A0A9Q0L487</accession>
<comment type="caution">
    <text evidence="2">The sequence shown here is derived from an EMBL/GenBank/DDBJ whole genome shotgun (WGS) entry which is preliminary data.</text>
</comment>
<keyword evidence="1" id="KW-0812">Transmembrane</keyword>
<evidence type="ECO:0008006" key="4">
    <source>
        <dbReference type="Google" id="ProtNLM"/>
    </source>
</evidence>
<name>A0A9Q0L487_9MAGN</name>
<protein>
    <recommendedName>
        <fullName evidence="4">DUF599 domain-containing protein</fullName>
    </recommendedName>
</protein>
<feature type="transmembrane region" description="Helical" evidence="1">
    <location>
        <begin position="177"/>
        <end position="208"/>
    </location>
</feature>
<reference evidence="2" key="1">
    <citation type="journal article" date="2023" name="Plant J.">
        <title>The genome of the king protea, Protea cynaroides.</title>
        <authorList>
            <person name="Chang J."/>
            <person name="Duong T.A."/>
            <person name="Schoeman C."/>
            <person name="Ma X."/>
            <person name="Roodt D."/>
            <person name="Barker N."/>
            <person name="Li Z."/>
            <person name="Van de Peer Y."/>
            <person name="Mizrachi E."/>
        </authorList>
    </citation>
    <scope>NUCLEOTIDE SEQUENCE</scope>
    <source>
        <tissue evidence="2">Young leaves</tissue>
    </source>
</reference>
<proteinExistence type="predicted"/>
<gene>
    <name evidence="2" type="ORF">NE237_032431</name>
</gene>
<dbReference type="InterPro" id="IPR006747">
    <property type="entry name" value="DUF599"/>
</dbReference>
<dbReference type="EMBL" id="JAMYWD010000001">
    <property type="protein sequence ID" value="KAJ4981594.1"/>
    <property type="molecule type" value="Genomic_DNA"/>
</dbReference>
<organism evidence="2 3">
    <name type="scientific">Protea cynaroides</name>
    <dbReference type="NCBI Taxonomy" id="273540"/>
    <lineage>
        <taxon>Eukaryota</taxon>
        <taxon>Viridiplantae</taxon>
        <taxon>Streptophyta</taxon>
        <taxon>Embryophyta</taxon>
        <taxon>Tracheophyta</taxon>
        <taxon>Spermatophyta</taxon>
        <taxon>Magnoliopsida</taxon>
        <taxon>Proteales</taxon>
        <taxon>Proteaceae</taxon>
        <taxon>Protea</taxon>
    </lineage>
</organism>
<dbReference type="PANTHER" id="PTHR31168:SF21">
    <property type="entry name" value="EMB|CAB89385.1"/>
    <property type="match status" value="1"/>
</dbReference>
<keyword evidence="1" id="KW-0472">Membrane</keyword>
<dbReference type="Pfam" id="PF04654">
    <property type="entry name" value="DUF599"/>
    <property type="match status" value="1"/>
</dbReference>
<feature type="transmembrane region" description="Helical" evidence="1">
    <location>
        <begin position="76"/>
        <end position="94"/>
    </location>
</feature>
<evidence type="ECO:0000256" key="1">
    <source>
        <dbReference type="SAM" id="Phobius"/>
    </source>
</evidence>